<accession>A0A4U6SQW7</accession>
<sequence>MASYLHARPLFCHLWCLLCTDACMPGHVFIRSHQALGWGRRLYLGAAACLTQEEYWPLT</sequence>
<keyword evidence="1" id="KW-0732">Signal</keyword>
<dbReference type="Gramene" id="TKV90163">
    <property type="protein sequence ID" value="TKV90163"/>
    <property type="gene ID" value="SEVIR_9G010450v2"/>
</dbReference>
<feature type="chain" id="PRO_5020393004" evidence="1">
    <location>
        <begin position="23"/>
        <end position="59"/>
    </location>
</feature>
<proteinExistence type="predicted"/>
<dbReference type="AlphaFoldDB" id="A0A4U6SQW7"/>
<evidence type="ECO:0000256" key="1">
    <source>
        <dbReference type="SAM" id="SignalP"/>
    </source>
</evidence>
<gene>
    <name evidence="2" type="ORF">SEVIR_9G010450v2</name>
</gene>
<dbReference type="EMBL" id="CM016560">
    <property type="protein sequence ID" value="TKV90163.1"/>
    <property type="molecule type" value="Genomic_DNA"/>
</dbReference>
<feature type="signal peptide" evidence="1">
    <location>
        <begin position="1"/>
        <end position="22"/>
    </location>
</feature>
<dbReference type="Proteomes" id="UP000298652">
    <property type="component" value="Chromosome 9"/>
</dbReference>
<evidence type="ECO:0000313" key="3">
    <source>
        <dbReference type="Proteomes" id="UP000298652"/>
    </source>
</evidence>
<keyword evidence="3" id="KW-1185">Reference proteome</keyword>
<name>A0A4U6SQW7_SETVI</name>
<evidence type="ECO:0000313" key="2">
    <source>
        <dbReference type="EMBL" id="TKV90163.1"/>
    </source>
</evidence>
<reference evidence="2" key="1">
    <citation type="submission" date="2019-03" db="EMBL/GenBank/DDBJ databases">
        <title>WGS assembly of Setaria viridis.</title>
        <authorList>
            <person name="Huang P."/>
            <person name="Jenkins J."/>
            <person name="Grimwood J."/>
            <person name="Barry K."/>
            <person name="Healey A."/>
            <person name="Mamidi S."/>
            <person name="Sreedasyam A."/>
            <person name="Shu S."/>
            <person name="Feldman M."/>
            <person name="Wu J."/>
            <person name="Yu Y."/>
            <person name="Chen C."/>
            <person name="Johnson J."/>
            <person name="Rokhsar D."/>
            <person name="Baxter I."/>
            <person name="Schmutz J."/>
            <person name="Brutnell T."/>
            <person name="Kellogg E."/>
        </authorList>
    </citation>
    <scope>NUCLEOTIDE SEQUENCE [LARGE SCALE GENOMIC DNA]</scope>
</reference>
<protein>
    <submittedName>
        <fullName evidence="2">Uncharacterized protein</fullName>
    </submittedName>
</protein>
<organism evidence="2 3">
    <name type="scientific">Setaria viridis</name>
    <name type="common">Green bristlegrass</name>
    <name type="synonym">Setaria italica subsp. viridis</name>
    <dbReference type="NCBI Taxonomy" id="4556"/>
    <lineage>
        <taxon>Eukaryota</taxon>
        <taxon>Viridiplantae</taxon>
        <taxon>Streptophyta</taxon>
        <taxon>Embryophyta</taxon>
        <taxon>Tracheophyta</taxon>
        <taxon>Spermatophyta</taxon>
        <taxon>Magnoliopsida</taxon>
        <taxon>Liliopsida</taxon>
        <taxon>Poales</taxon>
        <taxon>Poaceae</taxon>
        <taxon>PACMAD clade</taxon>
        <taxon>Panicoideae</taxon>
        <taxon>Panicodae</taxon>
        <taxon>Paniceae</taxon>
        <taxon>Cenchrinae</taxon>
        <taxon>Setaria</taxon>
    </lineage>
</organism>